<comment type="subunit">
    <text evidence="9">Homodimer and heterodimers.</text>
</comment>
<dbReference type="AlphaFoldDB" id="A0AAV5I921"/>
<dbReference type="Pfam" id="PF04535">
    <property type="entry name" value="CASP_dom"/>
    <property type="match status" value="1"/>
</dbReference>
<feature type="transmembrane region" description="Helical" evidence="9">
    <location>
        <begin position="183"/>
        <end position="205"/>
    </location>
</feature>
<keyword evidence="13" id="KW-1185">Reference proteome</keyword>
<sequence length="208" mass="22306">MESDKSGGETTIRIQEGRSDSKGNAPVVAIATSKASQHSKGRWRKGIAIFDFILRLGAVAAALGATAVMGTTDETLPFFTQFFQFEAQYSDIEAFVFFMIANAIVSVYLVLSLPFSIVCIVRPYATAPRLLLLIFDTIMMALTLVAAGAAGSIVYLAQNGNPNANWQAICQQFDNFCQSVSGAVVGSFIAGMILMKLVIMSAIALKRS</sequence>
<dbReference type="GO" id="GO:0071555">
    <property type="term" value="P:cell wall organization"/>
    <property type="evidence" value="ECO:0007669"/>
    <property type="project" value="UniProtKB-KW"/>
</dbReference>
<evidence type="ECO:0000256" key="5">
    <source>
        <dbReference type="ARBA" id="ARBA00022989"/>
    </source>
</evidence>
<comment type="subcellular location">
    <subcellularLocation>
        <location evidence="1 9">Cell membrane</location>
        <topology evidence="1 9">Multi-pass membrane protein</topology>
    </subcellularLocation>
</comment>
<feature type="transmembrane region" description="Helical" evidence="9">
    <location>
        <begin position="52"/>
        <end position="72"/>
    </location>
</feature>
<dbReference type="EMBL" id="BPVZ01000007">
    <property type="protein sequence ID" value="GKU93790.1"/>
    <property type="molecule type" value="Genomic_DNA"/>
</dbReference>
<dbReference type="InterPro" id="IPR006702">
    <property type="entry name" value="CASP_dom"/>
</dbReference>
<evidence type="ECO:0000256" key="3">
    <source>
        <dbReference type="ARBA" id="ARBA00022475"/>
    </source>
</evidence>
<keyword evidence="6 9" id="KW-0472">Membrane</keyword>
<feature type="domain" description="Casparian strip membrane protein" evidence="11">
    <location>
        <begin position="45"/>
        <end position="190"/>
    </location>
</feature>
<evidence type="ECO:0000259" key="11">
    <source>
        <dbReference type="Pfam" id="PF04535"/>
    </source>
</evidence>
<name>A0AAV5I921_9ROSI</name>
<evidence type="ECO:0000313" key="12">
    <source>
        <dbReference type="EMBL" id="GKU93790.1"/>
    </source>
</evidence>
<keyword evidence="4 9" id="KW-0812">Transmembrane</keyword>
<evidence type="ECO:0000256" key="1">
    <source>
        <dbReference type="ARBA" id="ARBA00004651"/>
    </source>
</evidence>
<evidence type="ECO:0000313" key="13">
    <source>
        <dbReference type="Proteomes" id="UP001054252"/>
    </source>
</evidence>
<evidence type="ECO:0000256" key="6">
    <source>
        <dbReference type="ARBA" id="ARBA00023136"/>
    </source>
</evidence>
<evidence type="ECO:0000256" key="2">
    <source>
        <dbReference type="ARBA" id="ARBA00007651"/>
    </source>
</evidence>
<feature type="transmembrane region" description="Helical" evidence="9">
    <location>
        <begin position="92"/>
        <end position="118"/>
    </location>
</feature>
<keyword evidence="7" id="KW-0961">Cell wall biogenesis/degradation</keyword>
<dbReference type="GO" id="GO:0005886">
    <property type="term" value="C:plasma membrane"/>
    <property type="evidence" value="ECO:0007669"/>
    <property type="project" value="UniProtKB-SubCell"/>
</dbReference>
<comment type="caution">
    <text evidence="12">The sequence shown here is derived from an EMBL/GenBank/DDBJ whole genome shotgun (WGS) entry which is preliminary data.</text>
</comment>
<keyword evidence="3 9" id="KW-1003">Cell membrane</keyword>
<evidence type="ECO:0000256" key="8">
    <source>
        <dbReference type="ARBA" id="ARBA00025302"/>
    </source>
</evidence>
<protein>
    <recommendedName>
        <fullName evidence="9">CASP-like protein</fullName>
    </recommendedName>
</protein>
<dbReference type="NCBIfam" id="TIGR01569">
    <property type="entry name" value="A_tha_TIGR01569"/>
    <property type="match status" value="1"/>
</dbReference>
<evidence type="ECO:0000256" key="9">
    <source>
        <dbReference type="RuleBase" id="RU361233"/>
    </source>
</evidence>
<gene>
    <name evidence="12" type="ORF">SLEP1_g7357</name>
</gene>
<organism evidence="12 13">
    <name type="scientific">Rubroshorea leprosula</name>
    <dbReference type="NCBI Taxonomy" id="152421"/>
    <lineage>
        <taxon>Eukaryota</taxon>
        <taxon>Viridiplantae</taxon>
        <taxon>Streptophyta</taxon>
        <taxon>Embryophyta</taxon>
        <taxon>Tracheophyta</taxon>
        <taxon>Spermatophyta</taxon>
        <taxon>Magnoliopsida</taxon>
        <taxon>eudicotyledons</taxon>
        <taxon>Gunneridae</taxon>
        <taxon>Pentapetalae</taxon>
        <taxon>rosids</taxon>
        <taxon>malvids</taxon>
        <taxon>Malvales</taxon>
        <taxon>Dipterocarpaceae</taxon>
        <taxon>Rubroshorea</taxon>
    </lineage>
</organism>
<dbReference type="InterPro" id="IPR006459">
    <property type="entry name" value="CASP/CASPL"/>
</dbReference>
<evidence type="ECO:0000256" key="7">
    <source>
        <dbReference type="ARBA" id="ARBA00023316"/>
    </source>
</evidence>
<comment type="similarity">
    <text evidence="2 9">Belongs to the Casparian strip membrane proteins (CASP) family.</text>
</comment>
<keyword evidence="5 9" id="KW-1133">Transmembrane helix</keyword>
<reference evidence="12 13" key="1">
    <citation type="journal article" date="2021" name="Commun. Biol.">
        <title>The genome of Shorea leprosula (Dipterocarpaceae) highlights the ecological relevance of drought in aseasonal tropical rainforests.</title>
        <authorList>
            <person name="Ng K.K.S."/>
            <person name="Kobayashi M.J."/>
            <person name="Fawcett J.A."/>
            <person name="Hatakeyama M."/>
            <person name="Paape T."/>
            <person name="Ng C.H."/>
            <person name="Ang C.C."/>
            <person name="Tnah L.H."/>
            <person name="Lee C.T."/>
            <person name="Nishiyama T."/>
            <person name="Sese J."/>
            <person name="O'Brien M.J."/>
            <person name="Copetti D."/>
            <person name="Mohd Noor M.I."/>
            <person name="Ong R.C."/>
            <person name="Putra M."/>
            <person name="Sireger I.Z."/>
            <person name="Indrioko S."/>
            <person name="Kosugi Y."/>
            <person name="Izuno A."/>
            <person name="Isagi Y."/>
            <person name="Lee S.L."/>
            <person name="Shimizu K.K."/>
        </authorList>
    </citation>
    <scope>NUCLEOTIDE SEQUENCE [LARGE SCALE GENOMIC DNA]</scope>
    <source>
        <strain evidence="12">214</strain>
    </source>
</reference>
<accession>A0AAV5I921</accession>
<comment type="function">
    <text evidence="8">Regulates membrane-cell wall junctions and localized cell wall deposition. Required for establishment of the Casparian strip membrane domain (CSD) and the subsequent formation of Casparian strips, a cell wall modification of the root endodermis that determines an apoplastic barrier between the intraorganismal apoplasm and the extraorganismal apoplasm and prevents lateral diffusion.</text>
</comment>
<dbReference type="PANTHER" id="PTHR36488:SF11">
    <property type="entry name" value="CASP-LIKE PROTEIN"/>
    <property type="match status" value="1"/>
</dbReference>
<evidence type="ECO:0000256" key="4">
    <source>
        <dbReference type="ARBA" id="ARBA00022692"/>
    </source>
</evidence>
<evidence type="ECO:0000256" key="10">
    <source>
        <dbReference type="SAM" id="MobiDB-lite"/>
    </source>
</evidence>
<feature type="transmembrane region" description="Helical" evidence="9">
    <location>
        <begin position="130"/>
        <end position="157"/>
    </location>
</feature>
<proteinExistence type="inferred from homology"/>
<dbReference type="PANTHER" id="PTHR36488">
    <property type="entry name" value="CASP-LIKE PROTEIN 1U1"/>
    <property type="match status" value="1"/>
</dbReference>
<feature type="region of interest" description="Disordered" evidence="10">
    <location>
        <begin position="1"/>
        <end position="24"/>
    </location>
</feature>
<dbReference type="InterPro" id="IPR044173">
    <property type="entry name" value="CASPL"/>
</dbReference>
<dbReference type="Proteomes" id="UP001054252">
    <property type="component" value="Unassembled WGS sequence"/>
</dbReference>